<comment type="caution">
    <text evidence="2">The sequence shown here is derived from an EMBL/GenBank/DDBJ whole genome shotgun (WGS) entry which is preliminary data.</text>
</comment>
<evidence type="ECO:0000313" key="2">
    <source>
        <dbReference type="EMBL" id="OPA77847.1"/>
    </source>
</evidence>
<dbReference type="Gene3D" id="2.40.50.230">
    <property type="entry name" value="Gp5 N-terminal domain"/>
    <property type="match status" value="1"/>
</dbReference>
<dbReference type="STRING" id="1324314.BVG16_13800"/>
<dbReference type="Pfam" id="PF18352">
    <property type="entry name" value="Gp138_N"/>
    <property type="match status" value="1"/>
</dbReference>
<sequence>MGKLLHLYGQKQNASLHVGFPCRVLSFDQETCMADVQPLILAGVDPPSMIQNVPALGQRLLINGAESVCKPALKQGDTVLVICSDRELKNALNGDIAAADSQRMHSLNDAVIVGVFPCSL</sequence>
<dbReference type="InterPro" id="IPR037026">
    <property type="entry name" value="Vgr_OB-fold_dom_sf"/>
</dbReference>
<dbReference type="AlphaFoldDB" id="A0A1T2XD57"/>
<dbReference type="EMBL" id="MSZX01000005">
    <property type="protein sequence ID" value="OPA77847.1"/>
    <property type="molecule type" value="Genomic_DNA"/>
</dbReference>
<dbReference type="Proteomes" id="UP000190188">
    <property type="component" value="Unassembled WGS sequence"/>
</dbReference>
<feature type="domain" description="Phage protein Gp138 N-terminal" evidence="1">
    <location>
        <begin position="20"/>
        <end position="113"/>
    </location>
</feature>
<gene>
    <name evidence="2" type="ORF">BVG16_13800</name>
</gene>
<proteinExistence type="predicted"/>
<evidence type="ECO:0000259" key="1">
    <source>
        <dbReference type="Pfam" id="PF18352"/>
    </source>
</evidence>
<name>A0A1T2XD57_9BACL</name>
<dbReference type="InterPro" id="IPR041599">
    <property type="entry name" value="Gp138_N"/>
</dbReference>
<reference evidence="2 3" key="1">
    <citation type="submission" date="2017-01" db="EMBL/GenBank/DDBJ databases">
        <title>Genome analysis of Paenibacillus selenitrireducens ES3-24.</title>
        <authorList>
            <person name="Xu D."/>
            <person name="Yao R."/>
            <person name="Zheng S."/>
        </authorList>
    </citation>
    <scope>NUCLEOTIDE SEQUENCE [LARGE SCALE GENOMIC DNA]</scope>
    <source>
        <strain evidence="2 3">ES3-24</strain>
    </source>
</reference>
<organism evidence="2 3">
    <name type="scientific">Paenibacillus selenitireducens</name>
    <dbReference type="NCBI Taxonomy" id="1324314"/>
    <lineage>
        <taxon>Bacteria</taxon>
        <taxon>Bacillati</taxon>
        <taxon>Bacillota</taxon>
        <taxon>Bacilli</taxon>
        <taxon>Bacillales</taxon>
        <taxon>Paenibacillaceae</taxon>
        <taxon>Paenibacillus</taxon>
    </lineage>
</organism>
<accession>A0A1T2XD57</accession>
<protein>
    <recommendedName>
        <fullName evidence="1">Phage protein Gp138 N-terminal domain-containing protein</fullName>
    </recommendedName>
</protein>
<keyword evidence="3" id="KW-1185">Reference proteome</keyword>
<evidence type="ECO:0000313" key="3">
    <source>
        <dbReference type="Proteomes" id="UP000190188"/>
    </source>
</evidence>